<evidence type="ECO:0000313" key="2">
    <source>
        <dbReference type="EMBL" id="TDA22436.1"/>
    </source>
</evidence>
<accession>A0A4R4FHX7</accession>
<gene>
    <name evidence="2" type="ORF">E1963_06700</name>
</gene>
<dbReference type="RefSeq" id="WP_132276505.1">
    <property type="nucleotide sequence ID" value="NZ_JAOBST010000009.1"/>
</dbReference>
<dbReference type="InterPro" id="IPR006680">
    <property type="entry name" value="Amidohydro-rel"/>
</dbReference>
<organism evidence="2 3">
    <name type="scientific">Extibacter muris</name>
    <dbReference type="NCBI Taxonomy" id="1796622"/>
    <lineage>
        <taxon>Bacteria</taxon>
        <taxon>Bacillati</taxon>
        <taxon>Bacillota</taxon>
        <taxon>Clostridia</taxon>
        <taxon>Lachnospirales</taxon>
        <taxon>Lachnospiraceae</taxon>
        <taxon>Extibacter</taxon>
    </lineage>
</organism>
<proteinExistence type="predicted"/>
<dbReference type="AlphaFoldDB" id="A0A4R4FHX7"/>
<dbReference type="InterPro" id="IPR032466">
    <property type="entry name" value="Metal_Hydrolase"/>
</dbReference>
<keyword evidence="3" id="KW-1185">Reference proteome</keyword>
<sequence>MIDAHIHYAASVGMERLNKIIHEAGLEAAALQCIPKGGILPVEEDAFAFKEQCAVPVYVFGGISRLAYDTADLLTQGASPLPGRLDKEVTRLLDMGCTGIKMLEGKPDVRKRFHVPDFDSPVWETYWARLEEEQIPVYMHLNDPEEFWDAENVADYVKKAGWFYDSTFVGNEDQYAQILHVLERHPRLKILFPHFFFLSKQLERLSKILDAFPEIRIDITPGIELYYNLSSQAGRAKDFFLTYRDRILYGTDIGARALIRSENVPLDLEECRSRIKLIRGYLETDGDYLLESDGHYVVERPPVTMHGLGLPRPVLDDIYSNNFLDFIK</sequence>
<feature type="domain" description="Amidohydrolase-related" evidence="1">
    <location>
        <begin position="78"/>
        <end position="252"/>
    </location>
</feature>
<evidence type="ECO:0000313" key="3">
    <source>
        <dbReference type="Proteomes" id="UP000295710"/>
    </source>
</evidence>
<name>A0A4R4FHX7_9FIRM</name>
<dbReference type="Pfam" id="PF04909">
    <property type="entry name" value="Amidohydro_2"/>
    <property type="match status" value="1"/>
</dbReference>
<dbReference type="EMBL" id="SMMX01000004">
    <property type="protein sequence ID" value="TDA22436.1"/>
    <property type="molecule type" value="Genomic_DNA"/>
</dbReference>
<reference evidence="2 3" key="1">
    <citation type="journal article" date="2016" name="Nat. Microbiol.">
        <title>The Mouse Intestinal Bacterial Collection (miBC) provides host-specific insight into cultured diversity and functional potential of the gut microbiota.</title>
        <authorList>
            <person name="Lagkouvardos I."/>
            <person name="Pukall R."/>
            <person name="Abt B."/>
            <person name="Foesel B.U."/>
            <person name="Meier-Kolthoff J.P."/>
            <person name="Kumar N."/>
            <person name="Bresciani A."/>
            <person name="Martinez I."/>
            <person name="Just S."/>
            <person name="Ziegler C."/>
            <person name="Brugiroux S."/>
            <person name="Garzetti D."/>
            <person name="Wenning M."/>
            <person name="Bui T.P."/>
            <person name="Wang J."/>
            <person name="Hugenholtz F."/>
            <person name="Plugge C.M."/>
            <person name="Peterson D.A."/>
            <person name="Hornef M.W."/>
            <person name="Baines J.F."/>
            <person name="Smidt H."/>
            <person name="Walter J."/>
            <person name="Kristiansen K."/>
            <person name="Nielsen H.B."/>
            <person name="Haller D."/>
            <person name="Overmann J."/>
            <person name="Stecher B."/>
            <person name="Clavel T."/>
        </authorList>
    </citation>
    <scope>NUCLEOTIDE SEQUENCE [LARGE SCALE GENOMIC DNA]</scope>
    <source>
        <strain evidence="2 3">DSM 28560</strain>
    </source>
</reference>
<dbReference type="Gene3D" id="3.20.20.140">
    <property type="entry name" value="Metal-dependent hydrolases"/>
    <property type="match status" value="1"/>
</dbReference>
<dbReference type="GO" id="GO:0016787">
    <property type="term" value="F:hydrolase activity"/>
    <property type="evidence" value="ECO:0007669"/>
    <property type="project" value="InterPro"/>
</dbReference>
<dbReference type="SUPFAM" id="SSF51556">
    <property type="entry name" value="Metallo-dependent hydrolases"/>
    <property type="match status" value="1"/>
</dbReference>
<comment type="caution">
    <text evidence="2">The sequence shown here is derived from an EMBL/GenBank/DDBJ whole genome shotgun (WGS) entry which is preliminary data.</text>
</comment>
<evidence type="ECO:0000259" key="1">
    <source>
        <dbReference type="Pfam" id="PF04909"/>
    </source>
</evidence>
<dbReference type="Proteomes" id="UP000295710">
    <property type="component" value="Unassembled WGS sequence"/>
</dbReference>
<protein>
    <recommendedName>
        <fullName evidence="1">Amidohydrolase-related domain-containing protein</fullName>
    </recommendedName>
</protein>